<accession>A0A7G9SIT2</accession>
<dbReference type="PANTHER" id="PTHR36919">
    <property type="entry name" value="BLR1215 PROTEIN"/>
    <property type="match status" value="1"/>
</dbReference>
<evidence type="ECO:0000313" key="4">
    <source>
        <dbReference type="Proteomes" id="UP000515971"/>
    </source>
</evidence>
<dbReference type="Gene3D" id="2.40.128.520">
    <property type="match status" value="1"/>
</dbReference>
<evidence type="ECO:0000259" key="2">
    <source>
        <dbReference type="Pfam" id="PF09917"/>
    </source>
</evidence>
<feature type="signal peptide" evidence="1">
    <location>
        <begin position="1"/>
        <end position="16"/>
    </location>
</feature>
<dbReference type="Pfam" id="PF09917">
    <property type="entry name" value="DUF2147"/>
    <property type="match status" value="1"/>
</dbReference>
<dbReference type="AlphaFoldDB" id="A0A7G9SIT2"/>
<dbReference type="InterPro" id="IPR019223">
    <property type="entry name" value="DUF2147"/>
</dbReference>
<reference evidence="3 4" key="1">
    <citation type="submission" date="2020-08" db="EMBL/GenBank/DDBJ databases">
        <title>Genome sequence of Sphingomonas lutea KCTC 23642T.</title>
        <authorList>
            <person name="Hyun D.-W."/>
            <person name="Bae J.-W."/>
        </authorList>
    </citation>
    <scope>NUCLEOTIDE SEQUENCE [LARGE SCALE GENOMIC DNA]</scope>
    <source>
        <strain evidence="3 4">KCTC 23642</strain>
    </source>
</reference>
<dbReference type="RefSeq" id="WP_187538616.1">
    <property type="nucleotide sequence ID" value="NZ_BAABJT010000001.1"/>
</dbReference>
<dbReference type="PANTHER" id="PTHR36919:SF2">
    <property type="entry name" value="BLL6627 PROTEIN"/>
    <property type="match status" value="1"/>
</dbReference>
<name>A0A7G9SIT2_9SPHN</name>
<feature type="domain" description="DUF2147" evidence="2">
    <location>
        <begin position="23"/>
        <end position="126"/>
    </location>
</feature>
<evidence type="ECO:0000313" key="3">
    <source>
        <dbReference type="EMBL" id="QNN67757.1"/>
    </source>
</evidence>
<dbReference type="EMBL" id="CP060718">
    <property type="protein sequence ID" value="QNN67757.1"/>
    <property type="molecule type" value="Genomic_DNA"/>
</dbReference>
<keyword evidence="4" id="KW-1185">Reference proteome</keyword>
<keyword evidence="1" id="KW-0732">Signal</keyword>
<protein>
    <submittedName>
        <fullName evidence="3">DUF2147 domain-containing protein</fullName>
    </submittedName>
</protein>
<feature type="chain" id="PRO_5028983061" evidence="1">
    <location>
        <begin position="17"/>
        <end position="127"/>
    </location>
</feature>
<evidence type="ECO:0000256" key="1">
    <source>
        <dbReference type="SAM" id="SignalP"/>
    </source>
</evidence>
<dbReference type="KEGG" id="slut:H9L13_02145"/>
<sequence length="127" mass="13482">MPAMVVAYLFALAAQAAAPGIEGRWANPKRSVVMVIAPCGAQLCGTVEEASDKAKADARKGTAQLVGSQLLTEVRPVASGRWQGKLFVPDKRMRVTAKLQLTDAGQLKVSGCALGKSLCKTQVWTRQ</sequence>
<organism evidence="3 4">
    <name type="scientific">Sphingomonas lutea</name>
    <dbReference type="NCBI Taxonomy" id="1045317"/>
    <lineage>
        <taxon>Bacteria</taxon>
        <taxon>Pseudomonadati</taxon>
        <taxon>Pseudomonadota</taxon>
        <taxon>Alphaproteobacteria</taxon>
        <taxon>Sphingomonadales</taxon>
        <taxon>Sphingomonadaceae</taxon>
        <taxon>Sphingomonas</taxon>
    </lineage>
</organism>
<proteinExistence type="predicted"/>
<dbReference type="Proteomes" id="UP000515971">
    <property type="component" value="Chromosome"/>
</dbReference>
<gene>
    <name evidence="3" type="ORF">H9L13_02145</name>
</gene>